<evidence type="ECO:0000313" key="1">
    <source>
        <dbReference type="EMBL" id="CRK87631.1"/>
    </source>
</evidence>
<reference evidence="1 2" key="1">
    <citation type="submission" date="2015-04" db="EMBL/GenBank/DDBJ databases">
        <authorList>
            <person name="Syromyatnikov M.Y."/>
            <person name="Popov V.N."/>
        </authorList>
    </citation>
    <scope>NUCLEOTIDE SEQUENCE [LARGE SCALE GENOMIC DNA]</scope>
</reference>
<keyword evidence="2" id="KW-1185">Reference proteome</keyword>
<dbReference type="AlphaFoldDB" id="A0A1J1HHW8"/>
<gene>
    <name evidence="1" type="ORF">CLUMA_CG001427</name>
</gene>
<accession>A0A1J1HHW8</accession>
<protein>
    <submittedName>
        <fullName evidence="1">CLUMA_CG001427, isoform A</fullName>
    </submittedName>
</protein>
<sequence>MNLEIICLETPFYCDLSMTQEDLKCCMGKQVKMYEYWIFCTSRTEKKFPHKTHCKFVFQSKLSALLHNKVAFRYGIMVSIGKKDLWNRMNLTLEYEPIIFRVWSKCASCQSLIKRN</sequence>
<name>A0A1J1HHW8_9DIPT</name>
<evidence type="ECO:0000313" key="2">
    <source>
        <dbReference type="Proteomes" id="UP000183832"/>
    </source>
</evidence>
<organism evidence="1 2">
    <name type="scientific">Clunio marinus</name>
    <dbReference type="NCBI Taxonomy" id="568069"/>
    <lineage>
        <taxon>Eukaryota</taxon>
        <taxon>Metazoa</taxon>
        <taxon>Ecdysozoa</taxon>
        <taxon>Arthropoda</taxon>
        <taxon>Hexapoda</taxon>
        <taxon>Insecta</taxon>
        <taxon>Pterygota</taxon>
        <taxon>Neoptera</taxon>
        <taxon>Endopterygota</taxon>
        <taxon>Diptera</taxon>
        <taxon>Nematocera</taxon>
        <taxon>Chironomoidea</taxon>
        <taxon>Chironomidae</taxon>
        <taxon>Clunio</taxon>
    </lineage>
</organism>
<dbReference type="Proteomes" id="UP000183832">
    <property type="component" value="Unassembled WGS sequence"/>
</dbReference>
<dbReference type="EMBL" id="CVRI01000004">
    <property type="protein sequence ID" value="CRK87631.1"/>
    <property type="molecule type" value="Genomic_DNA"/>
</dbReference>
<proteinExistence type="predicted"/>